<reference evidence="2" key="1">
    <citation type="submission" date="2022-07" db="EMBL/GenBank/DDBJ databases">
        <title>Genome analysis of Parmales, a sister group of diatoms, reveals the evolutionary specialization of diatoms from phago-mixotrophs to photoautotrophs.</title>
        <authorList>
            <person name="Ban H."/>
            <person name="Sato S."/>
            <person name="Yoshikawa S."/>
            <person name="Kazumasa Y."/>
            <person name="Nakamura Y."/>
            <person name="Ichinomiya M."/>
            <person name="Saitoh K."/>
            <person name="Sato N."/>
            <person name="Blanc-Mathieu R."/>
            <person name="Endo H."/>
            <person name="Kuwata A."/>
            <person name="Ogata H."/>
        </authorList>
    </citation>
    <scope>NUCLEOTIDE SEQUENCE</scope>
</reference>
<feature type="region of interest" description="Disordered" evidence="1">
    <location>
        <begin position="1"/>
        <end position="21"/>
    </location>
</feature>
<protein>
    <submittedName>
        <fullName evidence="2">Uncharacterized protein</fullName>
    </submittedName>
</protein>
<keyword evidence="3" id="KW-1185">Reference proteome</keyword>
<evidence type="ECO:0000313" key="3">
    <source>
        <dbReference type="Proteomes" id="UP001165082"/>
    </source>
</evidence>
<evidence type="ECO:0000313" key="2">
    <source>
        <dbReference type="EMBL" id="GMI06387.1"/>
    </source>
</evidence>
<name>A0A9W7CDM8_9STRA</name>
<gene>
    <name evidence="2" type="ORF">TrRE_jg6799</name>
</gene>
<evidence type="ECO:0000256" key="1">
    <source>
        <dbReference type="SAM" id="MobiDB-lite"/>
    </source>
</evidence>
<comment type="caution">
    <text evidence="2">The sequence shown here is derived from an EMBL/GenBank/DDBJ whole genome shotgun (WGS) entry which is preliminary data.</text>
</comment>
<organism evidence="2 3">
    <name type="scientific">Triparma retinervis</name>
    <dbReference type="NCBI Taxonomy" id="2557542"/>
    <lineage>
        <taxon>Eukaryota</taxon>
        <taxon>Sar</taxon>
        <taxon>Stramenopiles</taxon>
        <taxon>Ochrophyta</taxon>
        <taxon>Bolidophyceae</taxon>
        <taxon>Parmales</taxon>
        <taxon>Triparmaceae</taxon>
        <taxon>Triparma</taxon>
    </lineage>
</organism>
<dbReference type="EMBL" id="BRXZ01000159">
    <property type="protein sequence ID" value="GMI06387.1"/>
    <property type="molecule type" value="Genomic_DNA"/>
</dbReference>
<sequence length="392" mass="42127">MVGKKTVGWTAGEEAKGGRGEGLDGQYPLRSCVWKLHVPERTECVVAVHNKDVRLQRGRVVEGDYPPVGVSILKAPEKGMGGGVGGLGMTGRGRGGYQYVGGQGVRKERQVMTERIELEEGVYLIVPYTTMEYEDGLAGGGDGGMEEVAGSVRAACGEVFDRFDEKNLGVLGGGEFGKLIDTIVGLERLNDTVKRGKISDGLGWIDGIGLLEKDRWIKKMESMVRRAKEGGGMRALSECLMACGYEMDRGGCWRLVNASVGALSVHTSVECKLTEAGKNSMALRDAVELVVMGGEEEFAIEHGFKTFVAVHGSNGVSLGVQNMRRGDAYVMMDCGGSEGAESHRGGMKCEERLKAGEFKVMHTLVPERSDEEWTWKFDVAITDARGGEGGGS</sequence>
<dbReference type="Proteomes" id="UP001165082">
    <property type="component" value="Unassembled WGS sequence"/>
</dbReference>
<dbReference type="AlphaFoldDB" id="A0A9W7CDM8"/>
<accession>A0A9W7CDM8</accession>
<proteinExistence type="predicted"/>